<name>A0AAN8EJT1_9EURO</name>
<proteinExistence type="predicted"/>
<feature type="transmembrane region" description="Helical" evidence="7">
    <location>
        <begin position="348"/>
        <end position="367"/>
    </location>
</feature>
<dbReference type="Proteomes" id="UP001316803">
    <property type="component" value="Unassembled WGS sequence"/>
</dbReference>
<evidence type="ECO:0000256" key="3">
    <source>
        <dbReference type="ARBA" id="ARBA00022989"/>
    </source>
</evidence>
<comment type="caution">
    <text evidence="8">The sequence shown here is derived from an EMBL/GenBank/DDBJ whole genome shotgun (WGS) entry which is preliminary data.</text>
</comment>
<keyword evidence="9" id="KW-1185">Reference proteome</keyword>
<dbReference type="InterPro" id="IPR013946">
    <property type="entry name" value="NCA2-like"/>
</dbReference>
<evidence type="ECO:0000256" key="7">
    <source>
        <dbReference type="SAM" id="Phobius"/>
    </source>
</evidence>
<evidence type="ECO:0000256" key="2">
    <source>
        <dbReference type="ARBA" id="ARBA00022692"/>
    </source>
</evidence>
<keyword evidence="4" id="KW-0496">Mitochondrion</keyword>
<dbReference type="PANTHER" id="PTHR28234:SF1">
    <property type="entry name" value="NUCLEAR CONTROL OF ATPASE PROTEIN 2"/>
    <property type="match status" value="1"/>
</dbReference>
<keyword evidence="5 7" id="KW-0472">Membrane</keyword>
<evidence type="ECO:0000256" key="1">
    <source>
        <dbReference type="ARBA" id="ARBA00004225"/>
    </source>
</evidence>
<feature type="region of interest" description="Disordered" evidence="6">
    <location>
        <begin position="23"/>
        <end position="47"/>
    </location>
</feature>
<accession>A0AAN8EJT1</accession>
<evidence type="ECO:0000256" key="6">
    <source>
        <dbReference type="SAM" id="MobiDB-lite"/>
    </source>
</evidence>
<dbReference type="Pfam" id="PF08637">
    <property type="entry name" value="NCA2"/>
    <property type="match status" value="1"/>
</dbReference>
<organism evidence="8 9">
    <name type="scientific">Knufia fluminis</name>
    <dbReference type="NCBI Taxonomy" id="191047"/>
    <lineage>
        <taxon>Eukaryota</taxon>
        <taxon>Fungi</taxon>
        <taxon>Dikarya</taxon>
        <taxon>Ascomycota</taxon>
        <taxon>Pezizomycotina</taxon>
        <taxon>Eurotiomycetes</taxon>
        <taxon>Chaetothyriomycetidae</taxon>
        <taxon>Chaetothyriales</taxon>
        <taxon>Trichomeriaceae</taxon>
        <taxon>Knufia</taxon>
    </lineage>
</organism>
<evidence type="ECO:0000256" key="4">
    <source>
        <dbReference type="ARBA" id="ARBA00023128"/>
    </source>
</evidence>
<evidence type="ECO:0000313" key="8">
    <source>
        <dbReference type="EMBL" id="KAK5957018.1"/>
    </source>
</evidence>
<dbReference type="EMBL" id="JAKLMC020000003">
    <property type="protein sequence ID" value="KAK5957018.1"/>
    <property type="molecule type" value="Genomic_DNA"/>
</dbReference>
<gene>
    <name evidence="8" type="primary">NCA2</name>
    <name evidence="8" type="ORF">OHC33_001387</name>
</gene>
<comment type="subcellular location">
    <subcellularLocation>
        <location evidence="1">Mitochondrion membrane</location>
        <topology evidence="1">Multi-pass membrane protein</topology>
    </subcellularLocation>
</comment>
<feature type="transmembrane region" description="Helical" evidence="7">
    <location>
        <begin position="515"/>
        <end position="536"/>
    </location>
</feature>
<dbReference type="GO" id="GO:0005741">
    <property type="term" value="C:mitochondrial outer membrane"/>
    <property type="evidence" value="ECO:0007669"/>
    <property type="project" value="TreeGrafter"/>
</dbReference>
<sequence>MSIVDDQIRRLDATVDRLQITFASEQAPSGEEATENDTPPPAASSRDSIRAAKLKSLIRSLSTTGGSRSLPKPYRLRDTIAQIMSTDGAAAAQSVDEKELEWLAVGKAAIQVYGTILNALLDQTIPLSESIWYWDDILGSYAYTALYTLQISPLKFYRSSKEIYDDAKAKYQANMSVREAAQQGTQTLANGWNEFYDIVGKSIEDRSIARARTTILSPFALCRTEARRKQENIKKIREQSATAIGLLVEEGFPFQENNPDPRGAWKAAVTKSVTLLEAIMEHTQSVKSAWHVLEQEVSDTIDENTLEEDPSQIVDKLLHIIDVHIPDQERESQIMSSEYGKPSKWVRYWIPGLALFLSGGTLLRIFVNRREQILTWIRELGTTTVDFWYNWVVDPVKRLIGTIRHDKNSELAIMSKDSLKSDRDSLERMVVDFAVQHPENGTTYTESQIAALRSQVRQGDLSAVLKAYEKEMQSPVKNAIAGNLIRALLIQIQKTKVDVEVAMNGIDSILKSQELLFGMVGIAPGMVISYLAFRWLGSTFGSKKSLRSAQEQGDTLRLLRNIRRILRNATPTQEGILSYKDNGLLLCEVHVLRQTAAKLLPGNVLRDFYEDIGDLMNIRQGIDGQKEVVKSLGWSYGKWLR</sequence>
<dbReference type="PANTHER" id="PTHR28234">
    <property type="entry name" value="NUCLEAR CONTROL OF ATPASE PROTEIN 2"/>
    <property type="match status" value="1"/>
</dbReference>
<evidence type="ECO:0000313" key="9">
    <source>
        <dbReference type="Proteomes" id="UP001316803"/>
    </source>
</evidence>
<keyword evidence="3 7" id="KW-1133">Transmembrane helix</keyword>
<reference evidence="8 9" key="1">
    <citation type="submission" date="2022-12" db="EMBL/GenBank/DDBJ databases">
        <title>Genomic features and morphological characterization of a novel Knufia sp. strain isolated from spacecraft assembly facility.</title>
        <authorList>
            <person name="Teixeira M."/>
            <person name="Chander A.M."/>
            <person name="Stajich J.E."/>
            <person name="Venkateswaran K."/>
        </authorList>
    </citation>
    <scope>NUCLEOTIDE SEQUENCE [LARGE SCALE GENOMIC DNA]</scope>
    <source>
        <strain evidence="8 9">FJI-L2-BK-P2</strain>
    </source>
</reference>
<dbReference type="AlphaFoldDB" id="A0AAN8EJT1"/>
<evidence type="ECO:0000256" key="5">
    <source>
        <dbReference type="ARBA" id="ARBA00023136"/>
    </source>
</evidence>
<keyword evidence="2 7" id="KW-0812">Transmembrane</keyword>
<protein>
    <submittedName>
        <fullName evidence="8">Nuclear control of ATPase protein 2</fullName>
    </submittedName>
</protein>